<dbReference type="Proteomes" id="UP000799772">
    <property type="component" value="Unassembled WGS sequence"/>
</dbReference>
<evidence type="ECO:0000313" key="4">
    <source>
        <dbReference type="Proteomes" id="UP000799772"/>
    </source>
</evidence>
<protein>
    <recommendedName>
        <fullName evidence="2">DUF7896 domain-containing protein</fullName>
    </recommendedName>
</protein>
<sequence length="678" mass="74888">MATLLSDHPFIEAWKQAKQTFWQNHSNTSEDQRMTLWSLHEHDVLCSLVANAPTISNAPHVPRSFTQPAFFQAQTTDSSNCNDMSRNEGMSVQSAPAAPSMSRNHTYSPVDAPSYSPQFVNNVQAPQQSDPGYECVDEQGGHYTWTTSNTTARPTHAVFHTNVQEFEPAAFVEHMQSESGETQQYPPQLHLVTDGSGRASSLQAPRPSPSSAQSQWTAEFEDCNFPPTPQSCALTQATTLDSDMSRQTSIGGHMNMLRLESNASSFSNLHIAEESPFSNYDSSAVKSNDLTANSHSHIVNHANFDSGVYGGAVSSPLSLCPSSTPITPSIQPHSDISSLNAPDATLQRRIEHEGAYVGQISQSNDSKPQLRRRGVSFPQPTSHVARPQLAMSNPMPIRIPSADGKTTRSVASIPRAPYRRPQKPKLLCPHCSDHPDGFRGDHELTRHIQRQHATSRKCWIAVDVSKDKKMLANCKHCRNGKKYYAYYNLAAHLRRLHFNKRDKGHGRGRRRRGAPIPDDEKKGGKSGGDTPSIEELKEQGWIKEVEEEVLPDSVVPFDDSEEFDGQYAMNNLSTSAPTSTFSTPMPTQFQDPRSAGTNLQPVSNQPVSNQPVTGPYIVEADGVSYSNDFAVSQFDNTDFFNVYNPPQTCGIDSASLYFNSQQQGMPTAVHLEPLFMQQ</sequence>
<evidence type="ECO:0000259" key="2">
    <source>
        <dbReference type="Pfam" id="PF25438"/>
    </source>
</evidence>
<dbReference type="Pfam" id="PF25438">
    <property type="entry name" value="DUF7896"/>
    <property type="match status" value="1"/>
</dbReference>
<feature type="region of interest" description="Disordered" evidence="1">
    <location>
        <begin position="76"/>
        <end position="105"/>
    </location>
</feature>
<feature type="compositionally biased region" description="Low complexity" evidence="1">
    <location>
        <begin position="198"/>
        <end position="215"/>
    </location>
</feature>
<dbReference type="PANTHER" id="PTHR42031:SF1">
    <property type="entry name" value="KEY LIME PATHOGENICITY PROTEIN"/>
    <property type="match status" value="1"/>
</dbReference>
<dbReference type="EMBL" id="ML978125">
    <property type="protein sequence ID" value="KAF2099817.1"/>
    <property type="molecule type" value="Genomic_DNA"/>
</dbReference>
<keyword evidence="4" id="KW-1185">Reference proteome</keyword>
<feature type="domain" description="DUF7896" evidence="2">
    <location>
        <begin position="456"/>
        <end position="545"/>
    </location>
</feature>
<feature type="region of interest" description="Disordered" evidence="1">
    <location>
        <begin position="590"/>
        <end position="610"/>
    </location>
</feature>
<feature type="compositionally biased region" description="Basic residues" evidence="1">
    <location>
        <begin position="498"/>
        <end position="513"/>
    </location>
</feature>
<gene>
    <name evidence="3" type="ORF">NA57DRAFT_75321</name>
</gene>
<feature type="region of interest" description="Disordered" evidence="1">
    <location>
        <begin position="358"/>
        <end position="382"/>
    </location>
</feature>
<dbReference type="PANTHER" id="PTHR42031">
    <property type="entry name" value="KEY LIME PATHOGENICITY PROTEIN"/>
    <property type="match status" value="1"/>
</dbReference>
<accession>A0A9P4IHM7</accession>
<feature type="region of interest" description="Disordered" evidence="1">
    <location>
        <begin position="498"/>
        <end position="539"/>
    </location>
</feature>
<reference evidence="3" key="1">
    <citation type="journal article" date="2020" name="Stud. Mycol.">
        <title>101 Dothideomycetes genomes: a test case for predicting lifestyles and emergence of pathogens.</title>
        <authorList>
            <person name="Haridas S."/>
            <person name="Albert R."/>
            <person name="Binder M."/>
            <person name="Bloem J."/>
            <person name="Labutti K."/>
            <person name="Salamov A."/>
            <person name="Andreopoulos B."/>
            <person name="Baker S."/>
            <person name="Barry K."/>
            <person name="Bills G."/>
            <person name="Bluhm B."/>
            <person name="Cannon C."/>
            <person name="Castanera R."/>
            <person name="Culley D."/>
            <person name="Daum C."/>
            <person name="Ezra D."/>
            <person name="Gonzalez J."/>
            <person name="Henrissat B."/>
            <person name="Kuo A."/>
            <person name="Liang C."/>
            <person name="Lipzen A."/>
            <person name="Lutzoni F."/>
            <person name="Magnuson J."/>
            <person name="Mondo S."/>
            <person name="Nolan M."/>
            <person name="Ohm R."/>
            <person name="Pangilinan J."/>
            <person name="Park H.-J."/>
            <person name="Ramirez L."/>
            <person name="Alfaro M."/>
            <person name="Sun H."/>
            <person name="Tritt A."/>
            <person name="Yoshinaga Y."/>
            <person name="Zwiers L.-H."/>
            <person name="Turgeon B."/>
            <person name="Goodwin S."/>
            <person name="Spatafora J."/>
            <person name="Crous P."/>
            <person name="Grigoriev I."/>
        </authorList>
    </citation>
    <scope>NUCLEOTIDE SEQUENCE</scope>
    <source>
        <strain evidence="3">CBS 133067</strain>
    </source>
</reference>
<feature type="compositionally biased region" description="Polar residues" evidence="1">
    <location>
        <begin position="76"/>
        <end position="94"/>
    </location>
</feature>
<feature type="region of interest" description="Disordered" evidence="1">
    <location>
        <begin position="192"/>
        <end position="217"/>
    </location>
</feature>
<comment type="caution">
    <text evidence="3">The sequence shown here is derived from an EMBL/GenBank/DDBJ whole genome shotgun (WGS) entry which is preliminary data.</text>
</comment>
<dbReference type="InterPro" id="IPR057218">
    <property type="entry name" value="DUF7896"/>
</dbReference>
<proteinExistence type="predicted"/>
<dbReference type="AlphaFoldDB" id="A0A9P4IHM7"/>
<dbReference type="OrthoDB" id="5377599at2759"/>
<evidence type="ECO:0000313" key="3">
    <source>
        <dbReference type="EMBL" id="KAF2099817.1"/>
    </source>
</evidence>
<organism evidence="3 4">
    <name type="scientific">Rhizodiscina lignyota</name>
    <dbReference type="NCBI Taxonomy" id="1504668"/>
    <lineage>
        <taxon>Eukaryota</taxon>
        <taxon>Fungi</taxon>
        <taxon>Dikarya</taxon>
        <taxon>Ascomycota</taxon>
        <taxon>Pezizomycotina</taxon>
        <taxon>Dothideomycetes</taxon>
        <taxon>Pleosporomycetidae</taxon>
        <taxon>Aulographales</taxon>
        <taxon>Rhizodiscinaceae</taxon>
        <taxon>Rhizodiscina</taxon>
    </lineage>
</organism>
<evidence type="ECO:0000256" key="1">
    <source>
        <dbReference type="SAM" id="MobiDB-lite"/>
    </source>
</evidence>
<name>A0A9P4IHM7_9PEZI</name>